<reference evidence="2 3" key="1">
    <citation type="submission" date="2019-07" db="EMBL/GenBank/DDBJ databases">
        <title>Whole genome shotgun sequence of Brevifollis gellanilyticus NBRC 108608.</title>
        <authorList>
            <person name="Hosoyama A."/>
            <person name="Uohara A."/>
            <person name="Ohji S."/>
            <person name="Ichikawa N."/>
        </authorList>
    </citation>
    <scope>NUCLEOTIDE SEQUENCE [LARGE SCALE GENOMIC DNA]</scope>
    <source>
        <strain evidence="2 3">NBRC 108608</strain>
    </source>
</reference>
<sequence>MLNPKNLKLHSRTDLTRMKRLFIELQFALHETARLFSSALGRSQDSPAEPFIMRNDGCLDPP</sequence>
<name>A0A512M3V9_9BACT</name>
<keyword evidence="3" id="KW-1185">Reference proteome</keyword>
<evidence type="ECO:0000256" key="1">
    <source>
        <dbReference type="SAM" id="MobiDB-lite"/>
    </source>
</evidence>
<dbReference type="EMBL" id="BKAG01000003">
    <property type="protein sequence ID" value="GEP41398.1"/>
    <property type="molecule type" value="Genomic_DNA"/>
</dbReference>
<comment type="caution">
    <text evidence="2">The sequence shown here is derived from an EMBL/GenBank/DDBJ whole genome shotgun (WGS) entry which is preliminary data.</text>
</comment>
<proteinExistence type="predicted"/>
<dbReference type="Proteomes" id="UP000321577">
    <property type="component" value="Unassembled WGS sequence"/>
</dbReference>
<accession>A0A512M3V9</accession>
<dbReference type="AlphaFoldDB" id="A0A512M3V9"/>
<organism evidence="2 3">
    <name type="scientific">Brevifollis gellanilyticus</name>
    <dbReference type="NCBI Taxonomy" id="748831"/>
    <lineage>
        <taxon>Bacteria</taxon>
        <taxon>Pseudomonadati</taxon>
        <taxon>Verrucomicrobiota</taxon>
        <taxon>Verrucomicrobiia</taxon>
        <taxon>Verrucomicrobiales</taxon>
        <taxon>Verrucomicrobiaceae</taxon>
    </lineage>
</organism>
<protein>
    <submittedName>
        <fullName evidence="2">Uncharacterized protein</fullName>
    </submittedName>
</protein>
<evidence type="ECO:0000313" key="2">
    <source>
        <dbReference type="EMBL" id="GEP41398.1"/>
    </source>
</evidence>
<feature type="region of interest" description="Disordered" evidence="1">
    <location>
        <begin position="42"/>
        <end position="62"/>
    </location>
</feature>
<evidence type="ECO:0000313" key="3">
    <source>
        <dbReference type="Proteomes" id="UP000321577"/>
    </source>
</evidence>
<gene>
    <name evidence="2" type="ORF">BGE01nite_06890</name>
</gene>